<name>A0A235EZD3_9RHOO</name>
<dbReference type="InterPro" id="IPR002347">
    <property type="entry name" value="SDR_fam"/>
</dbReference>
<dbReference type="EMBL" id="NOIH01000008">
    <property type="protein sequence ID" value="OYD54321.1"/>
    <property type="molecule type" value="Genomic_DNA"/>
</dbReference>
<proteinExistence type="predicted"/>
<dbReference type="PANTHER" id="PTHR45458">
    <property type="entry name" value="SHORT-CHAIN DEHYDROGENASE/REDUCTASE SDR"/>
    <property type="match status" value="1"/>
</dbReference>
<dbReference type="Proteomes" id="UP000215181">
    <property type="component" value="Unassembled WGS sequence"/>
</dbReference>
<dbReference type="Gene3D" id="3.40.50.720">
    <property type="entry name" value="NAD(P)-binding Rossmann-like Domain"/>
    <property type="match status" value="1"/>
</dbReference>
<protein>
    <submittedName>
        <fullName evidence="1">Short-chain dehydrogenase</fullName>
    </submittedName>
</protein>
<keyword evidence="2" id="KW-1185">Reference proteome</keyword>
<dbReference type="AlphaFoldDB" id="A0A235EZD3"/>
<comment type="caution">
    <text evidence="1">The sequence shown here is derived from an EMBL/GenBank/DDBJ whole genome shotgun (WGS) entry which is preliminary data.</text>
</comment>
<gene>
    <name evidence="1" type="ORF">CGK74_09045</name>
</gene>
<accession>A0A235EZD3</accession>
<sequence>MNPTPTSMNSLPDRYTALVAGASGTIGQAFVRQLRADPRCGRVIELSRRSNPPLQLDDEATLAECARSLAAQAPLHLVIDATGALTIDGHGPEKRLEELQAARLQHAMTINAIGPALLLRHLHPLLATGERVIWAKLSARVGSIEDNRKGGWYGYRASKAALNMLLQTAAIEIARRRPLTVVAALQPGTVRSPLSAPFVGDAGMEPNAAACGLLAALDRIEANGRAHFIDYKGEQIPW</sequence>
<dbReference type="PANTHER" id="PTHR45458:SF1">
    <property type="entry name" value="SHORT CHAIN DEHYDROGENASE"/>
    <property type="match status" value="1"/>
</dbReference>
<dbReference type="OrthoDB" id="9785826at2"/>
<dbReference type="RefSeq" id="WP_094268159.1">
    <property type="nucleotide sequence ID" value="NZ_NOIH01000008.1"/>
</dbReference>
<organism evidence="1 2">
    <name type="scientific">Thauera propionica</name>
    <dbReference type="NCBI Taxonomy" id="2019431"/>
    <lineage>
        <taxon>Bacteria</taxon>
        <taxon>Pseudomonadati</taxon>
        <taxon>Pseudomonadota</taxon>
        <taxon>Betaproteobacteria</taxon>
        <taxon>Rhodocyclales</taxon>
        <taxon>Zoogloeaceae</taxon>
        <taxon>Thauera</taxon>
    </lineage>
</organism>
<dbReference type="PRINTS" id="PR00081">
    <property type="entry name" value="GDHRDH"/>
</dbReference>
<dbReference type="Pfam" id="PF13561">
    <property type="entry name" value="adh_short_C2"/>
    <property type="match status" value="1"/>
</dbReference>
<dbReference type="InterPro" id="IPR036291">
    <property type="entry name" value="NAD(P)-bd_dom_sf"/>
</dbReference>
<dbReference type="SUPFAM" id="SSF51735">
    <property type="entry name" value="NAD(P)-binding Rossmann-fold domains"/>
    <property type="match status" value="1"/>
</dbReference>
<reference evidence="1 2" key="1">
    <citation type="submission" date="2017-07" db="EMBL/GenBank/DDBJ databases">
        <title>Thauera sp. KNDSS-Mac4 genome sequence and assembly.</title>
        <authorList>
            <person name="Mayilraj S."/>
        </authorList>
    </citation>
    <scope>NUCLEOTIDE SEQUENCE [LARGE SCALE GENOMIC DNA]</scope>
    <source>
        <strain evidence="1 2">KNDSS-Mac4</strain>
    </source>
</reference>
<dbReference type="InterPro" id="IPR052184">
    <property type="entry name" value="SDR_enzymes"/>
</dbReference>
<evidence type="ECO:0000313" key="2">
    <source>
        <dbReference type="Proteomes" id="UP000215181"/>
    </source>
</evidence>
<dbReference type="GO" id="GO:0016616">
    <property type="term" value="F:oxidoreductase activity, acting on the CH-OH group of donors, NAD or NADP as acceptor"/>
    <property type="evidence" value="ECO:0007669"/>
    <property type="project" value="TreeGrafter"/>
</dbReference>
<evidence type="ECO:0000313" key="1">
    <source>
        <dbReference type="EMBL" id="OYD54321.1"/>
    </source>
</evidence>